<dbReference type="SUPFAM" id="SSF53822">
    <property type="entry name" value="Periplasmic binding protein-like I"/>
    <property type="match status" value="1"/>
</dbReference>
<evidence type="ECO:0000259" key="4">
    <source>
        <dbReference type="PROSITE" id="PS50932"/>
    </source>
</evidence>
<proteinExistence type="predicted"/>
<keyword evidence="2 5" id="KW-0238">DNA-binding</keyword>
<gene>
    <name evidence="5" type="ORF">GCM10022287_17490</name>
</gene>
<dbReference type="Gene3D" id="1.10.260.40">
    <property type="entry name" value="lambda repressor-like DNA-binding domains"/>
    <property type="match status" value="1"/>
</dbReference>
<dbReference type="InterPro" id="IPR010982">
    <property type="entry name" value="Lambda_DNA-bd_dom_sf"/>
</dbReference>
<dbReference type="Pfam" id="PF13377">
    <property type="entry name" value="Peripla_BP_3"/>
    <property type="match status" value="1"/>
</dbReference>
<name>A0ABP7ZZB4_9MICO</name>
<dbReference type="GO" id="GO:0003677">
    <property type="term" value="F:DNA binding"/>
    <property type="evidence" value="ECO:0007669"/>
    <property type="project" value="UniProtKB-KW"/>
</dbReference>
<evidence type="ECO:0000256" key="2">
    <source>
        <dbReference type="ARBA" id="ARBA00023125"/>
    </source>
</evidence>
<evidence type="ECO:0000313" key="5">
    <source>
        <dbReference type="EMBL" id="GAA4174113.1"/>
    </source>
</evidence>
<evidence type="ECO:0000256" key="3">
    <source>
        <dbReference type="ARBA" id="ARBA00023163"/>
    </source>
</evidence>
<dbReference type="Gene3D" id="3.40.50.2300">
    <property type="match status" value="2"/>
</dbReference>
<dbReference type="InterPro" id="IPR000843">
    <property type="entry name" value="HTH_LacI"/>
</dbReference>
<sequence length="340" mass="35938">MTSIDDVARASGVSTATVSRALRGLPNVSAATREAVLATADALGYVVSSSASGLATGRTLAMGVVVPNVSRWFYATVLEGIDAELRRVGYDTILFNLGLKGEDRERVFHRSILRKRTDAVIALCLDFTPSEREQLASLGHPTIVVGGPVNGLRHLGIDELAVARAATDHLIGLGHRAIGHLAGHPEHGLNKRVPRRRRRGYELAMAAAGLPVRPEWIEPSDFDIAGGREAALRMLGRSSRPTALFAASDEMAIGAILAARELGIEVPGELSVVGIDNHALAETFGLTTIAQDPFGQGRLAAELMLAELAGEPPRTDLIDVPTALIERASTAPPPAATSRL</sequence>
<dbReference type="InterPro" id="IPR028082">
    <property type="entry name" value="Peripla_BP_I"/>
</dbReference>
<dbReference type="SMART" id="SM00354">
    <property type="entry name" value="HTH_LACI"/>
    <property type="match status" value="1"/>
</dbReference>
<keyword evidence="6" id="KW-1185">Reference proteome</keyword>
<organism evidence="5 6">
    <name type="scientific">Gryllotalpicola koreensis</name>
    <dbReference type="NCBI Taxonomy" id="993086"/>
    <lineage>
        <taxon>Bacteria</taxon>
        <taxon>Bacillati</taxon>
        <taxon>Actinomycetota</taxon>
        <taxon>Actinomycetes</taxon>
        <taxon>Micrococcales</taxon>
        <taxon>Microbacteriaceae</taxon>
        <taxon>Gryllotalpicola</taxon>
    </lineage>
</organism>
<keyword evidence="1" id="KW-0805">Transcription regulation</keyword>
<evidence type="ECO:0000256" key="1">
    <source>
        <dbReference type="ARBA" id="ARBA00023015"/>
    </source>
</evidence>
<dbReference type="InterPro" id="IPR046335">
    <property type="entry name" value="LacI/GalR-like_sensor"/>
</dbReference>
<keyword evidence="3" id="KW-0804">Transcription</keyword>
<evidence type="ECO:0000313" key="6">
    <source>
        <dbReference type="Proteomes" id="UP001501079"/>
    </source>
</evidence>
<dbReference type="Pfam" id="PF00356">
    <property type="entry name" value="LacI"/>
    <property type="match status" value="1"/>
</dbReference>
<dbReference type="PANTHER" id="PTHR30146">
    <property type="entry name" value="LACI-RELATED TRANSCRIPTIONAL REPRESSOR"/>
    <property type="match status" value="1"/>
</dbReference>
<dbReference type="CDD" id="cd01392">
    <property type="entry name" value="HTH_LacI"/>
    <property type="match status" value="1"/>
</dbReference>
<accession>A0ABP7ZZB4</accession>
<dbReference type="PANTHER" id="PTHR30146:SF109">
    <property type="entry name" value="HTH-TYPE TRANSCRIPTIONAL REGULATOR GALS"/>
    <property type="match status" value="1"/>
</dbReference>
<protein>
    <submittedName>
        <fullName evidence="5">LacI family DNA-binding transcriptional regulator</fullName>
    </submittedName>
</protein>
<reference evidence="6" key="1">
    <citation type="journal article" date="2019" name="Int. J. Syst. Evol. Microbiol.">
        <title>The Global Catalogue of Microorganisms (GCM) 10K type strain sequencing project: providing services to taxonomists for standard genome sequencing and annotation.</title>
        <authorList>
            <consortium name="The Broad Institute Genomics Platform"/>
            <consortium name="The Broad Institute Genome Sequencing Center for Infectious Disease"/>
            <person name="Wu L."/>
            <person name="Ma J."/>
        </authorList>
    </citation>
    <scope>NUCLEOTIDE SEQUENCE [LARGE SCALE GENOMIC DNA]</scope>
    <source>
        <strain evidence="6">JCM 17591</strain>
    </source>
</reference>
<dbReference type="CDD" id="cd06267">
    <property type="entry name" value="PBP1_LacI_sugar_binding-like"/>
    <property type="match status" value="1"/>
</dbReference>
<dbReference type="EMBL" id="BAABBW010000003">
    <property type="protein sequence ID" value="GAA4174113.1"/>
    <property type="molecule type" value="Genomic_DNA"/>
</dbReference>
<dbReference type="Proteomes" id="UP001501079">
    <property type="component" value="Unassembled WGS sequence"/>
</dbReference>
<feature type="domain" description="HTH lacI-type" evidence="4">
    <location>
        <begin position="2"/>
        <end position="56"/>
    </location>
</feature>
<dbReference type="PROSITE" id="PS50932">
    <property type="entry name" value="HTH_LACI_2"/>
    <property type="match status" value="1"/>
</dbReference>
<dbReference type="SUPFAM" id="SSF47413">
    <property type="entry name" value="lambda repressor-like DNA-binding domains"/>
    <property type="match status" value="1"/>
</dbReference>
<dbReference type="PROSITE" id="PS00356">
    <property type="entry name" value="HTH_LACI_1"/>
    <property type="match status" value="1"/>
</dbReference>
<comment type="caution">
    <text evidence="5">The sequence shown here is derived from an EMBL/GenBank/DDBJ whole genome shotgun (WGS) entry which is preliminary data.</text>
</comment>
<dbReference type="RefSeq" id="WP_344753473.1">
    <property type="nucleotide sequence ID" value="NZ_BAABBW010000003.1"/>
</dbReference>